<evidence type="ECO:0000313" key="2">
    <source>
        <dbReference type="Proteomes" id="UP000308530"/>
    </source>
</evidence>
<sequence>MRSVSGQSVLIFRVVSALALLLLAFAHQPIRPAAQPYAAAYSLPDGSFADLCFGVDVAEADQGDGHDGVPRCEACRLSLSVLLPVPDDGRWLIARDDLACVEWAPAVLAATSAAHMRPPVRGPPLIV</sequence>
<proteinExistence type="predicted"/>
<dbReference type="EMBL" id="CP058350">
    <property type="protein sequence ID" value="QLF70629.1"/>
    <property type="molecule type" value="Genomic_DNA"/>
</dbReference>
<name>A0ABX6QQ41_9HYPH</name>
<keyword evidence="2" id="KW-1185">Reference proteome</keyword>
<dbReference type="Proteomes" id="UP000308530">
    <property type="component" value="Chromosome"/>
</dbReference>
<dbReference type="RefSeq" id="WP_138286184.1">
    <property type="nucleotide sequence ID" value="NZ_CP058350.1"/>
</dbReference>
<organism evidence="1 2">
    <name type="scientific">Peteryoungia desertarenae</name>
    <dbReference type="NCBI Taxonomy" id="1813451"/>
    <lineage>
        <taxon>Bacteria</taxon>
        <taxon>Pseudomonadati</taxon>
        <taxon>Pseudomonadota</taxon>
        <taxon>Alphaproteobacteria</taxon>
        <taxon>Hyphomicrobiales</taxon>
        <taxon>Rhizobiaceae</taxon>
        <taxon>Peteryoungia</taxon>
    </lineage>
</organism>
<evidence type="ECO:0000313" key="1">
    <source>
        <dbReference type="EMBL" id="QLF70629.1"/>
    </source>
</evidence>
<gene>
    <name evidence="1" type="ORF">FE840_014380</name>
</gene>
<reference evidence="1 2" key="1">
    <citation type="submission" date="2020-06" db="EMBL/GenBank/DDBJ databases">
        <title>Genome sequence of Rhizobium sp strain ADMK78.</title>
        <authorList>
            <person name="Rahi P."/>
        </authorList>
    </citation>
    <scope>NUCLEOTIDE SEQUENCE [LARGE SCALE GENOMIC DNA]</scope>
    <source>
        <strain evidence="1 2">ADMK78</strain>
    </source>
</reference>
<accession>A0ABX6QQ41</accession>
<protein>
    <submittedName>
        <fullName evidence="1">Uncharacterized protein</fullName>
    </submittedName>
</protein>